<dbReference type="EMBL" id="JAGPYM010000076">
    <property type="protein sequence ID" value="KAH6869254.1"/>
    <property type="molecule type" value="Genomic_DNA"/>
</dbReference>
<proteinExistence type="predicted"/>
<dbReference type="InterPro" id="IPR001138">
    <property type="entry name" value="Zn2Cys6_DnaBD"/>
</dbReference>
<dbReference type="Pfam" id="PF00172">
    <property type="entry name" value="Zn_clus"/>
    <property type="match status" value="1"/>
</dbReference>
<dbReference type="PROSITE" id="PS00463">
    <property type="entry name" value="ZN2_CY6_FUNGAL_1"/>
    <property type="match status" value="1"/>
</dbReference>
<name>A0A9P8VR39_9HYPO</name>
<dbReference type="AlphaFoldDB" id="A0A9P8VR39"/>
<dbReference type="PROSITE" id="PS50048">
    <property type="entry name" value="ZN2_CY6_FUNGAL_2"/>
    <property type="match status" value="1"/>
</dbReference>
<reference evidence="3 4" key="1">
    <citation type="journal article" date="2021" name="Nat. Commun.">
        <title>Genetic determinants of endophytism in the Arabidopsis root mycobiome.</title>
        <authorList>
            <person name="Mesny F."/>
            <person name="Miyauchi S."/>
            <person name="Thiergart T."/>
            <person name="Pickel B."/>
            <person name="Atanasova L."/>
            <person name="Karlsson M."/>
            <person name="Huettel B."/>
            <person name="Barry K.W."/>
            <person name="Haridas S."/>
            <person name="Chen C."/>
            <person name="Bauer D."/>
            <person name="Andreopoulos W."/>
            <person name="Pangilinan J."/>
            <person name="LaButti K."/>
            <person name="Riley R."/>
            <person name="Lipzen A."/>
            <person name="Clum A."/>
            <person name="Drula E."/>
            <person name="Henrissat B."/>
            <person name="Kohler A."/>
            <person name="Grigoriev I.V."/>
            <person name="Martin F.M."/>
            <person name="Hacquard S."/>
        </authorList>
    </citation>
    <scope>NUCLEOTIDE SEQUENCE [LARGE SCALE GENOMIC DNA]</scope>
    <source>
        <strain evidence="3 4">MPI-CAGE-CH-0241</strain>
    </source>
</reference>
<gene>
    <name evidence="3" type="ORF">B0T10DRAFT_467367</name>
</gene>
<dbReference type="GO" id="GO:0000981">
    <property type="term" value="F:DNA-binding transcription factor activity, RNA polymerase II-specific"/>
    <property type="evidence" value="ECO:0007669"/>
    <property type="project" value="InterPro"/>
</dbReference>
<dbReference type="SUPFAM" id="SSF57701">
    <property type="entry name" value="Zn2/Cys6 DNA-binding domain"/>
    <property type="match status" value="1"/>
</dbReference>
<dbReference type="SMART" id="SM00066">
    <property type="entry name" value="GAL4"/>
    <property type="match status" value="1"/>
</dbReference>
<comment type="caution">
    <text evidence="3">The sequence shown here is derived from an EMBL/GenBank/DDBJ whole genome shotgun (WGS) entry which is preliminary data.</text>
</comment>
<dbReference type="Gene3D" id="4.10.240.10">
    <property type="entry name" value="Zn(2)-C6 fungal-type DNA-binding domain"/>
    <property type="match status" value="1"/>
</dbReference>
<dbReference type="InterPro" id="IPR036864">
    <property type="entry name" value="Zn2-C6_fun-type_DNA-bd_sf"/>
</dbReference>
<dbReference type="OrthoDB" id="415590at2759"/>
<evidence type="ECO:0000313" key="4">
    <source>
        <dbReference type="Proteomes" id="UP000777438"/>
    </source>
</evidence>
<sequence length="248" mass="27758">MSPLIELTLSQGDGCGLKSPSSIEPEPLRRFAMTRSRKGCVNCKRAKTKCDNAMPCQRCMVKGIECKLKPLQWVGGVAMRGRLAGSLIPVKSIEHPVKSIEHPVESIEHPVESIERYIKHLVDSIEHPVKPGDPVESIKRIKSIKRLVDSAEHHIGSIESQTSPKGEIKPTLSDGYCCPFTLDATGERFRRVSGFLGRRDGRIWAKGYEHPSQALNELIQRLQSASFKPFDLTAYNTTQTHKYPGWKM</sequence>
<accession>A0A9P8VR39</accession>
<evidence type="ECO:0000256" key="1">
    <source>
        <dbReference type="ARBA" id="ARBA00023242"/>
    </source>
</evidence>
<evidence type="ECO:0000259" key="2">
    <source>
        <dbReference type="PROSITE" id="PS50048"/>
    </source>
</evidence>
<dbReference type="CDD" id="cd00067">
    <property type="entry name" value="GAL4"/>
    <property type="match status" value="1"/>
</dbReference>
<keyword evidence="4" id="KW-1185">Reference proteome</keyword>
<feature type="domain" description="Zn(2)-C6 fungal-type" evidence="2">
    <location>
        <begin position="39"/>
        <end position="68"/>
    </location>
</feature>
<organism evidence="3 4">
    <name type="scientific">Thelonectria olida</name>
    <dbReference type="NCBI Taxonomy" id="1576542"/>
    <lineage>
        <taxon>Eukaryota</taxon>
        <taxon>Fungi</taxon>
        <taxon>Dikarya</taxon>
        <taxon>Ascomycota</taxon>
        <taxon>Pezizomycotina</taxon>
        <taxon>Sordariomycetes</taxon>
        <taxon>Hypocreomycetidae</taxon>
        <taxon>Hypocreales</taxon>
        <taxon>Nectriaceae</taxon>
        <taxon>Thelonectria</taxon>
    </lineage>
</organism>
<keyword evidence="1" id="KW-0539">Nucleus</keyword>
<dbReference type="GO" id="GO:0008270">
    <property type="term" value="F:zinc ion binding"/>
    <property type="evidence" value="ECO:0007669"/>
    <property type="project" value="InterPro"/>
</dbReference>
<dbReference type="Proteomes" id="UP000777438">
    <property type="component" value="Unassembled WGS sequence"/>
</dbReference>
<protein>
    <recommendedName>
        <fullName evidence="2">Zn(2)-C6 fungal-type domain-containing protein</fullName>
    </recommendedName>
</protein>
<evidence type="ECO:0000313" key="3">
    <source>
        <dbReference type="EMBL" id="KAH6869254.1"/>
    </source>
</evidence>